<dbReference type="PROSITE" id="PS50290">
    <property type="entry name" value="PI3_4_KINASE_3"/>
    <property type="match status" value="1"/>
</dbReference>
<evidence type="ECO:0000256" key="2">
    <source>
        <dbReference type="ARBA" id="ARBA00022679"/>
    </source>
</evidence>
<dbReference type="GO" id="GO:0005944">
    <property type="term" value="C:phosphatidylinositol 3-kinase complex, class IB"/>
    <property type="evidence" value="ECO:0007669"/>
    <property type="project" value="TreeGrafter"/>
</dbReference>
<keyword evidence="9" id="KW-1185">Reference proteome</keyword>
<evidence type="ECO:0000259" key="7">
    <source>
        <dbReference type="PROSITE" id="PS50290"/>
    </source>
</evidence>
<dbReference type="GO" id="GO:0005943">
    <property type="term" value="C:phosphatidylinositol 3-kinase complex, class IA"/>
    <property type="evidence" value="ECO:0007669"/>
    <property type="project" value="TreeGrafter"/>
</dbReference>
<dbReference type="SUPFAM" id="SSF56112">
    <property type="entry name" value="Protein kinase-like (PK-like)"/>
    <property type="match status" value="1"/>
</dbReference>
<dbReference type="PANTHER" id="PTHR10048">
    <property type="entry name" value="PHOSPHATIDYLINOSITOL KINASE"/>
    <property type="match status" value="1"/>
</dbReference>
<dbReference type="Ensembl" id="ENSNMLT00000019557.1">
    <property type="protein sequence ID" value="ENSNMLP00000017387.1"/>
    <property type="gene ID" value="ENSNMLG00000011495.1"/>
</dbReference>
<evidence type="ECO:0000256" key="1">
    <source>
        <dbReference type="ARBA" id="ARBA00006209"/>
    </source>
</evidence>
<keyword evidence="5" id="KW-0067">ATP-binding</keyword>
<dbReference type="GO" id="GO:0005737">
    <property type="term" value="C:cytoplasm"/>
    <property type="evidence" value="ECO:0007669"/>
    <property type="project" value="TreeGrafter"/>
</dbReference>
<sequence length="256" mass="29384">MLNVLILKCTLVLMDSIWQDKSLDLNLIPYGCIATGHNIGMIETVRDAVTIAAIQKSRGGSAGAFKEDALFDWLKSKCPLQEIHFQTVETFVKSCAGYCVATYVLGIGDRHNDNIMITDKGNLFHIDFGHILGNWKRVLGVNRERVPFVLTPDFLYIMGRVKHRNSLYFDHFQVRQAYLSLRSQSHLLITLFSIMLLTGMRELSSAEDMRYLREVLQEGKSEEQARAHFLEQVHVCIKQGWQVQTNWWIHILMGIK</sequence>
<name>A0A8C6T7G1_9GOBI</name>
<dbReference type="AlphaFoldDB" id="A0A8C6T7G1"/>
<dbReference type="GO" id="GO:0016477">
    <property type="term" value="P:cell migration"/>
    <property type="evidence" value="ECO:0007669"/>
    <property type="project" value="TreeGrafter"/>
</dbReference>
<dbReference type="FunFam" id="1.10.1070.11:FF:000001">
    <property type="entry name" value="Phosphatidylinositol 4,5-bisphosphate 3-kinase catalytic subunit"/>
    <property type="match status" value="1"/>
</dbReference>
<evidence type="ECO:0000313" key="9">
    <source>
        <dbReference type="Proteomes" id="UP000694523"/>
    </source>
</evidence>
<dbReference type="InterPro" id="IPR000403">
    <property type="entry name" value="PI3/4_kinase_cat_dom"/>
</dbReference>
<feature type="signal peptide" evidence="6">
    <location>
        <begin position="1"/>
        <end position="19"/>
    </location>
</feature>
<evidence type="ECO:0000256" key="6">
    <source>
        <dbReference type="SAM" id="SignalP"/>
    </source>
</evidence>
<organism evidence="8 9">
    <name type="scientific">Neogobius melanostomus</name>
    <name type="common">round goby</name>
    <dbReference type="NCBI Taxonomy" id="47308"/>
    <lineage>
        <taxon>Eukaryota</taxon>
        <taxon>Metazoa</taxon>
        <taxon>Chordata</taxon>
        <taxon>Craniata</taxon>
        <taxon>Vertebrata</taxon>
        <taxon>Euteleostomi</taxon>
        <taxon>Actinopterygii</taxon>
        <taxon>Neopterygii</taxon>
        <taxon>Teleostei</taxon>
        <taxon>Neoteleostei</taxon>
        <taxon>Acanthomorphata</taxon>
        <taxon>Gobiaria</taxon>
        <taxon>Gobiiformes</taxon>
        <taxon>Gobioidei</taxon>
        <taxon>Gobiidae</taxon>
        <taxon>Benthophilinae</taxon>
        <taxon>Neogobiini</taxon>
        <taxon>Neogobius</taxon>
    </lineage>
</organism>
<dbReference type="InterPro" id="IPR011009">
    <property type="entry name" value="Kinase-like_dom_sf"/>
</dbReference>
<comment type="similarity">
    <text evidence="1">Belongs to the PI3/PI4-kinase family. Type III PI4K subfamily.</text>
</comment>
<feature type="domain" description="PI3K/PI4K catalytic" evidence="7">
    <location>
        <begin position="1"/>
        <end position="241"/>
    </location>
</feature>
<dbReference type="GO" id="GO:0005524">
    <property type="term" value="F:ATP binding"/>
    <property type="evidence" value="ECO:0007669"/>
    <property type="project" value="UniProtKB-KW"/>
</dbReference>
<evidence type="ECO:0000256" key="3">
    <source>
        <dbReference type="ARBA" id="ARBA00022741"/>
    </source>
</evidence>
<dbReference type="GO" id="GO:0016303">
    <property type="term" value="F:1-phosphatidylinositol-3-kinase activity"/>
    <property type="evidence" value="ECO:0007669"/>
    <property type="project" value="TreeGrafter"/>
</dbReference>
<reference evidence="8" key="2">
    <citation type="submission" date="2025-09" db="UniProtKB">
        <authorList>
            <consortium name="Ensembl"/>
        </authorList>
    </citation>
    <scope>IDENTIFICATION</scope>
</reference>
<evidence type="ECO:0000256" key="4">
    <source>
        <dbReference type="ARBA" id="ARBA00022777"/>
    </source>
</evidence>
<proteinExistence type="inferred from homology"/>
<feature type="chain" id="PRO_5034089247" evidence="6">
    <location>
        <begin position="20"/>
        <end position="256"/>
    </location>
</feature>
<dbReference type="Gene3D" id="3.30.1010.10">
    <property type="entry name" value="Phosphatidylinositol 3-kinase Catalytic Subunit, Chain A, domain 4"/>
    <property type="match status" value="1"/>
</dbReference>
<dbReference type="InterPro" id="IPR015433">
    <property type="entry name" value="PI3/4_kinase"/>
</dbReference>
<reference evidence="8" key="1">
    <citation type="submission" date="2025-08" db="UniProtKB">
        <authorList>
            <consortium name="Ensembl"/>
        </authorList>
    </citation>
    <scope>IDENTIFICATION</scope>
</reference>
<protein>
    <submittedName>
        <fullName evidence="8">Si:rp71-17i16.5</fullName>
    </submittedName>
</protein>
<dbReference type="InterPro" id="IPR036940">
    <property type="entry name" value="PI3/4_kinase_cat_sf"/>
</dbReference>
<dbReference type="GO" id="GO:0005886">
    <property type="term" value="C:plasma membrane"/>
    <property type="evidence" value="ECO:0007669"/>
    <property type="project" value="TreeGrafter"/>
</dbReference>
<dbReference type="GO" id="GO:0035005">
    <property type="term" value="F:1-phosphatidylinositol-4-phosphate 3-kinase activity"/>
    <property type="evidence" value="ECO:0007669"/>
    <property type="project" value="TreeGrafter"/>
</dbReference>
<dbReference type="GO" id="GO:0043491">
    <property type="term" value="P:phosphatidylinositol 3-kinase/protein kinase B signal transduction"/>
    <property type="evidence" value="ECO:0007669"/>
    <property type="project" value="TreeGrafter"/>
</dbReference>
<accession>A0A8C6T7G1</accession>
<keyword evidence="6" id="KW-0732">Signal</keyword>
<dbReference type="InterPro" id="IPR018936">
    <property type="entry name" value="PI3/4_kinase_CS"/>
</dbReference>
<evidence type="ECO:0000256" key="5">
    <source>
        <dbReference type="ARBA" id="ARBA00022840"/>
    </source>
</evidence>
<dbReference type="Pfam" id="PF00454">
    <property type="entry name" value="PI3_PI4_kinase"/>
    <property type="match status" value="1"/>
</dbReference>
<dbReference type="PROSITE" id="PS00916">
    <property type="entry name" value="PI3_4_KINASE_2"/>
    <property type="match status" value="1"/>
</dbReference>
<dbReference type="Proteomes" id="UP000694523">
    <property type="component" value="Unplaced"/>
</dbReference>
<keyword evidence="3" id="KW-0547">Nucleotide-binding</keyword>
<keyword evidence="4" id="KW-0418">Kinase</keyword>
<dbReference type="PANTHER" id="PTHR10048:SF99">
    <property type="entry name" value="PHOSPHATIDYLINOSITOL 4,5-BISPHOSPHATE 3-KINASE CATALYTIC SUBUNIT GAMMA ISOFORM"/>
    <property type="match status" value="1"/>
</dbReference>
<keyword evidence="2" id="KW-0808">Transferase</keyword>
<evidence type="ECO:0000313" key="8">
    <source>
        <dbReference type="Ensembl" id="ENSNMLP00000017387.1"/>
    </source>
</evidence>
<dbReference type="GO" id="GO:0048015">
    <property type="term" value="P:phosphatidylinositol-mediated signaling"/>
    <property type="evidence" value="ECO:0007669"/>
    <property type="project" value="TreeGrafter"/>
</dbReference>
<dbReference type="SMART" id="SM00146">
    <property type="entry name" value="PI3Kc"/>
    <property type="match status" value="1"/>
</dbReference>
<dbReference type="Gene3D" id="1.10.1070.11">
    <property type="entry name" value="Phosphatidylinositol 3-/4-kinase, catalytic domain"/>
    <property type="match status" value="1"/>
</dbReference>